<dbReference type="CDD" id="cd07040">
    <property type="entry name" value="HP"/>
    <property type="match status" value="1"/>
</dbReference>
<dbReference type="EMBL" id="VOWJ01000031">
    <property type="protein sequence ID" value="TXE86360.1"/>
    <property type="molecule type" value="Genomic_DNA"/>
</dbReference>
<sequence length="162" mass="18911">MKYIYLIRHAKAQKDPKIEDLQRDLSSSGKEDLKTMCSRLKTLNFQAECIFSSPAKRCIKTAQKICKTFDIKEKDIFIEQSFYQHNITEILNFISSLQKSRVVFIMHNPTLIELCEYLALIDIDNFPTSSIMCLKFNVSSFKDIKEQSGELIFFDYPKSKND</sequence>
<organism evidence="1 2">
    <name type="scientific">Campylobacter volucris</name>
    <dbReference type="NCBI Taxonomy" id="1031542"/>
    <lineage>
        <taxon>Bacteria</taxon>
        <taxon>Pseudomonadati</taxon>
        <taxon>Campylobacterota</taxon>
        <taxon>Epsilonproteobacteria</taxon>
        <taxon>Campylobacterales</taxon>
        <taxon>Campylobacteraceae</taxon>
        <taxon>Campylobacter</taxon>
    </lineage>
</organism>
<dbReference type="AlphaFoldDB" id="A0A5C7DZ64"/>
<dbReference type="RefSeq" id="WP_147555979.1">
    <property type="nucleotide sequence ID" value="NZ_VOWJ01000031.1"/>
</dbReference>
<accession>A0A5C7DZ64</accession>
<comment type="caution">
    <text evidence="1">The sequence shown here is derived from an EMBL/GenBank/DDBJ whole genome shotgun (WGS) entry which is preliminary data.</text>
</comment>
<evidence type="ECO:0000313" key="1">
    <source>
        <dbReference type="EMBL" id="TXE86360.1"/>
    </source>
</evidence>
<dbReference type="SUPFAM" id="SSF53254">
    <property type="entry name" value="Phosphoglycerate mutase-like"/>
    <property type="match status" value="1"/>
</dbReference>
<reference evidence="1 2" key="1">
    <citation type="submission" date="2019-07" db="EMBL/GenBank/DDBJ databases">
        <title>Rapid identification of Enteric Bacteria from Whole Genome Sequences (WGS) using Average Nucleotide Identity (ANI).</title>
        <authorList>
            <person name="Lane C."/>
        </authorList>
    </citation>
    <scope>NUCLEOTIDE SEQUENCE [LARGE SCALE GENOMIC DNA]</scope>
    <source>
        <strain evidence="1 2">2016D-0084</strain>
    </source>
</reference>
<gene>
    <name evidence="1" type="ORF">FPD38_06845</name>
</gene>
<dbReference type="InterPro" id="IPR029033">
    <property type="entry name" value="His_PPase_superfam"/>
</dbReference>
<evidence type="ECO:0000313" key="2">
    <source>
        <dbReference type="Proteomes" id="UP000321629"/>
    </source>
</evidence>
<dbReference type="Gene3D" id="3.40.50.1240">
    <property type="entry name" value="Phosphoglycerate mutase-like"/>
    <property type="match status" value="1"/>
</dbReference>
<dbReference type="Proteomes" id="UP000321629">
    <property type="component" value="Unassembled WGS sequence"/>
</dbReference>
<name>A0A5C7DZ64_9BACT</name>
<dbReference type="Pfam" id="PF00300">
    <property type="entry name" value="His_Phos_1"/>
    <property type="match status" value="1"/>
</dbReference>
<protein>
    <submittedName>
        <fullName evidence="1">Histidine phosphatase family protein</fullName>
    </submittedName>
</protein>
<proteinExistence type="predicted"/>
<dbReference type="InterPro" id="IPR013078">
    <property type="entry name" value="His_Pase_superF_clade-1"/>
</dbReference>